<dbReference type="Pfam" id="PF14903">
    <property type="entry name" value="WG_beta_rep"/>
    <property type="match status" value="4"/>
</dbReference>
<evidence type="ECO:0000313" key="3">
    <source>
        <dbReference type="Proteomes" id="UP000272528"/>
    </source>
</evidence>
<dbReference type="PANTHER" id="PTHR37841:SF1">
    <property type="entry name" value="DUF3298 DOMAIN-CONTAINING PROTEIN"/>
    <property type="match status" value="1"/>
</dbReference>
<dbReference type="PANTHER" id="PTHR37841">
    <property type="entry name" value="GLR2918 PROTEIN"/>
    <property type="match status" value="1"/>
</dbReference>
<accession>A0A3Q8X706</accession>
<dbReference type="KEGG" id="palb:EJC50_21225"/>
<gene>
    <name evidence="2" type="ORF">EJC50_21225</name>
</gene>
<dbReference type="OrthoDB" id="210273at2"/>
<proteinExistence type="predicted"/>
<sequence>MFNRARIVVLSVMIGSVIAASHAVPQEKAAAAAQTVTAEASNKQLYPVQSNGKYGFMNSEGKLVLPIGFAGYSYSGRPGDPIMVDDAASRSQIYYNSAGKKLFECQPNECGTFNDGMAIIAAKTQDEAGKTVNRYGYINTEGKVVIPPIYANGYQFVEGIARVSMGKASGFINKQGQLVTPLQYSQTMDFSEGLAVIRYAVNGKYGYIDTSGKIAIPPSFSGYASSSASFSDGAAVVYEDGKYGYIDRKGKYLLKPQFSMAQPFSEGLAFVERNGVTFYINKQGKKVIQNIKAGGLFRGGLAPASPGQRYGYIDRTGKFAIKPTMEWAEPFSGDLAKVILTSEDDRKTPIVYAYVNRKGKIVWVDQSTN</sequence>
<dbReference type="AlphaFoldDB" id="A0A3Q8X706"/>
<protein>
    <submittedName>
        <fullName evidence="2">WG repeat-containing protein</fullName>
    </submittedName>
</protein>
<dbReference type="Proteomes" id="UP000272528">
    <property type="component" value="Chromosome"/>
</dbReference>
<name>A0A3Q8X706_9BACL</name>
<dbReference type="SUPFAM" id="SSF69360">
    <property type="entry name" value="Cell wall binding repeat"/>
    <property type="match status" value="1"/>
</dbReference>
<organism evidence="2 3">
    <name type="scientific">Paenibacillus albus</name>
    <dbReference type="NCBI Taxonomy" id="2495582"/>
    <lineage>
        <taxon>Bacteria</taxon>
        <taxon>Bacillati</taxon>
        <taxon>Bacillota</taxon>
        <taxon>Bacilli</taxon>
        <taxon>Bacillales</taxon>
        <taxon>Paenibacillaceae</taxon>
        <taxon>Paenibacillus</taxon>
    </lineage>
</organism>
<evidence type="ECO:0000313" key="2">
    <source>
        <dbReference type="EMBL" id="AZN41916.1"/>
    </source>
</evidence>
<keyword evidence="1" id="KW-0732">Signal</keyword>
<feature type="signal peptide" evidence="1">
    <location>
        <begin position="1"/>
        <end position="23"/>
    </location>
</feature>
<dbReference type="InterPro" id="IPR032774">
    <property type="entry name" value="WG_beta_rep"/>
</dbReference>
<dbReference type="EMBL" id="CP034437">
    <property type="protein sequence ID" value="AZN41916.1"/>
    <property type="molecule type" value="Genomic_DNA"/>
</dbReference>
<feature type="chain" id="PRO_5039137088" evidence="1">
    <location>
        <begin position="24"/>
        <end position="369"/>
    </location>
</feature>
<evidence type="ECO:0000256" key="1">
    <source>
        <dbReference type="SAM" id="SignalP"/>
    </source>
</evidence>
<reference evidence="3" key="1">
    <citation type="submission" date="2018-12" db="EMBL/GenBank/DDBJ databases">
        <title>Genome sequence of Peanibacillus sp.</title>
        <authorList>
            <person name="Subramani G."/>
            <person name="Srinivasan S."/>
            <person name="Kim M.K."/>
        </authorList>
    </citation>
    <scope>NUCLEOTIDE SEQUENCE [LARGE SCALE GENOMIC DNA]</scope>
    <source>
        <strain evidence="3">18JY67-1</strain>
    </source>
</reference>
<dbReference type="RefSeq" id="WP_126017622.1">
    <property type="nucleotide sequence ID" value="NZ_CP034437.1"/>
</dbReference>
<keyword evidence="3" id="KW-1185">Reference proteome</keyword>